<proteinExistence type="predicted"/>
<reference evidence="9 10" key="1">
    <citation type="journal article" date="2021" name="Syst. Appl. Microbiol.">
        <title>Persephonella atlantica sp. nov.: How to adapt to physico-chemical gradients in high temperature hydrothermal habitats.</title>
        <authorList>
            <person name="Francois D.X."/>
            <person name="Godfroy A."/>
            <person name="Mathien C."/>
            <person name="Aube J."/>
            <person name="Cathalot C."/>
            <person name="Lesongeur F."/>
            <person name="L'Haridon S."/>
            <person name="Philippon X."/>
            <person name="Roussel E.G."/>
        </authorList>
    </citation>
    <scope>NUCLEOTIDE SEQUENCE [LARGE SCALE GENOMIC DNA]</scope>
    <source>
        <strain evidence="9 10">MO1340</strain>
    </source>
</reference>
<evidence type="ECO:0000256" key="3">
    <source>
        <dbReference type="ARBA" id="ARBA00022692"/>
    </source>
</evidence>
<keyword evidence="7" id="KW-0175">Coiled coil</keyword>
<protein>
    <submittedName>
        <fullName evidence="9">Septum formation initiator family protein</fullName>
    </submittedName>
</protein>
<keyword evidence="10" id="KW-1185">Reference proteome</keyword>
<keyword evidence="5 8" id="KW-0472">Membrane</keyword>
<keyword evidence="4 8" id="KW-1133">Transmembrane helix</keyword>
<dbReference type="PANTHER" id="PTHR37485:SF1">
    <property type="entry name" value="CELL DIVISION PROTEIN FTSB"/>
    <property type="match status" value="1"/>
</dbReference>
<keyword evidence="2" id="KW-0132">Cell division</keyword>
<name>A0ABS1GFV4_9AQUI</name>
<evidence type="ECO:0000256" key="6">
    <source>
        <dbReference type="ARBA" id="ARBA00023306"/>
    </source>
</evidence>
<dbReference type="InterPro" id="IPR007060">
    <property type="entry name" value="FtsL/DivIC"/>
</dbReference>
<organism evidence="9 10">
    <name type="scientific">Persephonella atlantica</name>
    <dbReference type="NCBI Taxonomy" id="2699429"/>
    <lineage>
        <taxon>Bacteria</taxon>
        <taxon>Pseudomonadati</taxon>
        <taxon>Aquificota</taxon>
        <taxon>Aquificia</taxon>
        <taxon>Aquificales</taxon>
        <taxon>Hydrogenothermaceae</taxon>
        <taxon>Persephonella</taxon>
    </lineage>
</organism>
<evidence type="ECO:0000256" key="8">
    <source>
        <dbReference type="SAM" id="Phobius"/>
    </source>
</evidence>
<dbReference type="Pfam" id="PF04977">
    <property type="entry name" value="DivIC"/>
    <property type="match status" value="1"/>
</dbReference>
<dbReference type="RefSeq" id="WP_200673206.1">
    <property type="nucleotide sequence ID" value="NZ_JAACYA010000001.1"/>
</dbReference>
<evidence type="ECO:0000256" key="7">
    <source>
        <dbReference type="SAM" id="Coils"/>
    </source>
</evidence>
<evidence type="ECO:0000256" key="5">
    <source>
        <dbReference type="ARBA" id="ARBA00023136"/>
    </source>
</evidence>
<comment type="caution">
    <text evidence="9">The sequence shown here is derived from an EMBL/GenBank/DDBJ whole genome shotgun (WGS) entry which is preliminary data.</text>
</comment>
<evidence type="ECO:0000313" key="9">
    <source>
        <dbReference type="EMBL" id="MBK3331804.1"/>
    </source>
</evidence>
<dbReference type="PANTHER" id="PTHR37485">
    <property type="entry name" value="CELL DIVISION PROTEIN FTSB"/>
    <property type="match status" value="1"/>
</dbReference>
<keyword evidence="3 8" id="KW-0812">Transmembrane</keyword>
<evidence type="ECO:0000256" key="4">
    <source>
        <dbReference type="ARBA" id="ARBA00022989"/>
    </source>
</evidence>
<keyword evidence="1" id="KW-1003">Cell membrane</keyword>
<dbReference type="InterPro" id="IPR023081">
    <property type="entry name" value="Cell_div_FtsB"/>
</dbReference>
<sequence>MQYSKEKKFFQGLSDRIKELLGVDSVLLFFSLLLFLYFVFYIFLGERNIFRLIQKEKYRDSLRHEIKQLTEENIQLRDKIDYLKSDLFFIEKKAREDLGLVKDGEEIYIIVDRDGKIKGKERRWIDRVLEKYQEFKLR</sequence>
<feature type="coiled-coil region" evidence="7">
    <location>
        <begin position="52"/>
        <end position="86"/>
    </location>
</feature>
<dbReference type="Proteomes" id="UP000772812">
    <property type="component" value="Unassembled WGS sequence"/>
</dbReference>
<evidence type="ECO:0000313" key="10">
    <source>
        <dbReference type="Proteomes" id="UP000772812"/>
    </source>
</evidence>
<dbReference type="EMBL" id="JAACYA010000001">
    <property type="protein sequence ID" value="MBK3331804.1"/>
    <property type="molecule type" value="Genomic_DNA"/>
</dbReference>
<accession>A0ABS1GFV4</accession>
<keyword evidence="6" id="KW-0131">Cell cycle</keyword>
<feature type="transmembrane region" description="Helical" evidence="8">
    <location>
        <begin position="21"/>
        <end position="44"/>
    </location>
</feature>
<evidence type="ECO:0000256" key="1">
    <source>
        <dbReference type="ARBA" id="ARBA00022475"/>
    </source>
</evidence>
<evidence type="ECO:0000256" key="2">
    <source>
        <dbReference type="ARBA" id="ARBA00022618"/>
    </source>
</evidence>
<gene>
    <name evidence="9" type="ORF">GWK41_01830</name>
</gene>